<comment type="caution">
    <text evidence="1">The sequence shown here is derived from an EMBL/GenBank/DDBJ whole genome shotgun (WGS) entry which is preliminary data.</text>
</comment>
<dbReference type="Proteomes" id="UP000607281">
    <property type="component" value="Unassembled WGS sequence"/>
</dbReference>
<accession>A0ABR8CV47</accession>
<proteinExistence type="predicted"/>
<evidence type="ECO:0008006" key="3">
    <source>
        <dbReference type="Google" id="ProtNLM"/>
    </source>
</evidence>
<keyword evidence="2" id="KW-1185">Reference proteome</keyword>
<protein>
    <recommendedName>
        <fullName evidence="3">HMA domain-containing protein</fullName>
    </recommendedName>
</protein>
<evidence type="ECO:0000313" key="1">
    <source>
        <dbReference type="EMBL" id="MBD2347065.1"/>
    </source>
</evidence>
<dbReference type="RefSeq" id="WP_190409471.1">
    <property type="nucleotide sequence ID" value="NZ_JACJRF010000069.1"/>
</dbReference>
<sequence length="195" mass="21644">MLTNSHGNLTTMPKVKKKINFNTPSLPIHTKIISDTPGRLRLRIAHSHRQPETMEQIANKLAAQSHIDQVRTNVAHGSIVIKYSEKNGTLDNVLATLQDLGMIFGEITQGSTEAATTVSSAVVDLNKRVRQATDGVVDIRFLFPLGLSILSVRQLMIKGLQFEIIPWYVLAWYSFDSFIKLHGITPQKPSTEAGE</sequence>
<evidence type="ECO:0000313" key="2">
    <source>
        <dbReference type="Proteomes" id="UP000607281"/>
    </source>
</evidence>
<dbReference type="Pfam" id="PF19991">
    <property type="entry name" value="HMA_2"/>
    <property type="match status" value="1"/>
</dbReference>
<reference evidence="1 2" key="1">
    <citation type="journal article" date="2020" name="ISME J.">
        <title>Comparative genomics reveals insights into cyanobacterial evolution and habitat adaptation.</title>
        <authorList>
            <person name="Chen M.Y."/>
            <person name="Teng W.K."/>
            <person name="Zhao L."/>
            <person name="Hu C.X."/>
            <person name="Zhou Y.K."/>
            <person name="Han B.P."/>
            <person name="Song L.R."/>
            <person name="Shu W.S."/>
        </authorList>
    </citation>
    <scope>NUCLEOTIDE SEQUENCE [LARGE SCALE GENOMIC DNA]</scope>
    <source>
        <strain evidence="1 2">FACHB-260</strain>
    </source>
</reference>
<name>A0ABR8CV47_9NOST</name>
<gene>
    <name evidence="1" type="ORF">H6G18_23435</name>
</gene>
<dbReference type="EMBL" id="JACJRF010000069">
    <property type="protein sequence ID" value="MBD2347065.1"/>
    <property type="molecule type" value="Genomic_DNA"/>
</dbReference>
<organism evidence="1 2">
    <name type="scientific">Anabaena subtropica FACHB-260</name>
    <dbReference type="NCBI Taxonomy" id="2692884"/>
    <lineage>
        <taxon>Bacteria</taxon>
        <taxon>Bacillati</taxon>
        <taxon>Cyanobacteriota</taxon>
        <taxon>Cyanophyceae</taxon>
        <taxon>Nostocales</taxon>
        <taxon>Nostocaceae</taxon>
        <taxon>Anabaena</taxon>
    </lineage>
</organism>